<keyword evidence="9" id="KW-0378">Hydrolase</keyword>
<organism evidence="16 17">
    <name type="scientific">Kurthia sibirica</name>
    <dbReference type="NCBI Taxonomy" id="202750"/>
    <lineage>
        <taxon>Bacteria</taxon>
        <taxon>Bacillati</taxon>
        <taxon>Bacillota</taxon>
        <taxon>Bacilli</taxon>
        <taxon>Bacillales</taxon>
        <taxon>Caryophanaceae</taxon>
        <taxon>Kurthia</taxon>
    </lineage>
</organism>
<evidence type="ECO:0000256" key="9">
    <source>
        <dbReference type="ARBA" id="ARBA00022801"/>
    </source>
</evidence>
<evidence type="ECO:0000256" key="11">
    <source>
        <dbReference type="ARBA" id="ARBA00023014"/>
    </source>
</evidence>
<keyword evidence="13 14" id="KW-0326">Glycosidase</keyword>
<evidence type="ECO:0000256" key="5">
    <source>
        <dbReference type="ARBA" id="ARBA00022023"/>
    </source>
</evidence>
<dbReference type="SUPFAM" id="SSF55811">
    <property type="entry name" value="Nudix"/>
    <property type="match status" value="1"/>
</dbReference>
<dbReference type="GO" id="GO:0006284">
    <property type="term" value="P:base-excision repair"/>
    <property type="evidence" value="ECO:0007669"/>
    <property type="project" value="UniProtKB-UniRule"/>
</dbReference>
<dbReference type="GO" id="GO:0034039">
    <property type="term" value="F:8-oxo-7,8-dihydroguanine DNA N-glycosylase activity"/>
    <property type="evidence" value="ECO:0007669"/>
    <property type="project" value="TreeGrafter"/>
</dbReference>
<keyword evidence="10 14" id="KW-0408">Iron</keyword>
<dbReference type="EC" id="3.2.2.31" evidence="4 14"/>
<dbReference type="GO" id="GO:0035485">
    <property type="term" value="F:adenine/guanine mispair binding"/>
    <property type="evidence" value="ECO:0007669"/>
    <property type="project" value="TreeGrafter"/>
</dbReference>
<dbReference type="EMBL" id="QFVR01000010">
    <property type="protein sequence ID" value="PWI25302.1"/>
    <property type="molecule type" value="Genomic_DNA"/>
</dbReference>
<keyword evidence="8 14" id="KW-0227">DNA damage</keyword>
<comment type="catalytic activity">
    <reaction evidence="1 14">
        <text>Hydrolyzes free adenine bases from 7,8-dihydro-8-oxoguanine:adenine mismatched double-stranded DNA, leaving an apurinic site.</text>
        <dbReference type="EC" id="3.2.2.31"/>
    </reaction>
</comment>
<dbReference type="CDD" id="cd03431">
    <property type="entry name" value="NUDIX_DNA_Glycosylase_C-MutY"/>
    <property type="match status" value="1"/>
</dbReference>
<evidence type="ECO:0000256" key="1">
    <source>
        <dbReference type="ARBA" id="ARBA00000843"/>
    </source>
</evidence>
<evidence type="ECO:0000256" key="6">
    <source>
        <dbReference type="ARBA" id="ARBA00022485"/>
    </source>
</evidence>
<evidence type="ECO:0000256" key="8">
    <source>
        <dbReference type="ARBA" id="ARBA00022763"/>
    </source>
</evidence>
<protein>
    <recommendedName>
        <fullName evidence="5 14">Adenine DNA glycosylase</fullName>
        <ecNumber evidence="4 14">3.2.2.31</ecNumber>
    </recommendedName>
</protein>
<dbReference type="OrthoDB" id="9802365at2"/>
<evidence type="ECO:0000256" key="2">
    <source>
        <dbReference type="ARBA" id="ARBA00002933"/>
    </source>
</evidence>
<dbReference type="InterPro" id="IPR023170">
    <property type="entry name" value="HhH_base_excis_C"/>
</dbReference>
<dbReference type="InterPro" id="IPR044298">
    <property type="entry name" value="MIG/MutY"/>
</dbReference>
<dbReference type="Proteomes" id="UP000245938">
    <property type="component" value="Unassembled WGS sequence"/>
</dbReference>
<dbReference type="NCBIfam" id="TIGR01084">
    <property type="entry name" value="mutY"/>
    <property type="match status" value="1"/>
</dbReference>
<comment type="caution">
    <text evidence="16">The sequence shown here is derived from an EMBL/GenBank/DDBJ whole genome shotgun (WGS) entry which is preliminary data.</text>
</comment>
<dbReference type="GO" id="GO:0000701">
    <property type="term" value="F:purine-specific mismatch base pair DNA N-glycosylase activity"/>
    <property type="evidence" value="ECO:0007669"/>
    <property type="project" value="UniProtKB-EC"/>
</dbReference>
<dbReference type="InterPro" id="IPR005760">
    <property type="entry name" value="A/G_AdeGlyc_MutY"/>
</dbReference>
<dbReference type="InterPro" id="IPR015797">
    <property type="entry name" value="NUDIX_hydrolase-like_dom_sf"/>
</dbReference>
<sequence>MSYPYIKEFQNSLVEWFQREKRDLPWRKTKDPYKIWVSEVMLQQTRVDTVIPYYENFLEKFPTVEALATAEEEFLLKQWEGLGYYSRVRNLQAGVREVVENYHSIVPNNRASISTLKGVGPYTAGAVLSIAYGVPEHAVDGNVMRVLSRVLLIEDDIALPKTKKVFEKAVMDLMDIKHPSDFNQGLMELGALVCTPTSPKCLLCPVRDYCGAFAEGQTSNLPVKTKKTKVKKLAYDVFIVENDKGQLLMEKRPESGLLANMWEFPMVLENEHYSALAEFSQQYSVEVLGQEALLTLKHVFSHIVWNLSSYYVQGESKSGIWLSLEEIEQLPLAVPMQKILQQYKISRKKL</sequence>
<comment type="function">
    <text evidence="2">Adenine glycosylase active on G-A mispairs. MutY also corrects error-prone DNA synthesis past GO lesions which are due to the oxidatively damaged form of guanine: 7,8-dihydro-8-oxoguanine (8-oxo-dGTP).</text>
</comment>
<feature type="domain" description="HhH-GPD" evidence="15">
    <location>
        <begin position="41"/>
        <end position="192"/>
    </location>
</feature>
<dbReference type="SMART" id="SM00525">
    <property type="entry name" value="FES"/>
    <property type="match status" value="1"/>
</dbReference>
<dbReference type="GO" id="GO:0032357">
    <property type="term" value="F:oxidized purine DNA binding"/>
    <property type="evidence" value="ECO:0007669"/>
    <property type="project" value="TreeGrafter"/>
</dbReference>
<dbReference type="Pfam" id="PF00730">
    <property type="entry name" value="HhH-GPD"/>
    <property type="match status" value="1"/>
</dbReference>
<evidence type="ECO:0000259" key="15">
    <source>
        <dbReference type="SMART" id="SM00478"/>
    </source>
</evidence>
<dbReference type="InterPro" id="IPR003651">
    <property type="entry name" value="Endonuclease3_FeS-loop_motif"/>
</dbReference>
<keyword evidence="17" id="KW-1185">Reference proteome</keyword>
<evidence type="ECO:0000313" key="17">
    <source>
        <dbReference type="Proteomes" id="UP000245938"/>
    </source>
</evidence>
<dbReference type="RefSeq" id="WP_109306150.1">
    <property type="nucleotide sequence ID" value="NZ_BJUF01000034.1"/>
</dbReference>
<evidence type="ECO:0000256" key="3">
    <source>
        <dbReference type="ARBA" id="ARBA00008343"/>
    </source>
</evidence>
<evidence type="ECO:0000256" key="13">
    <source>
        <dbReference type="ARBA" id="ARBA00023295"/>
    </source>
</evidence>
<keyword evidence="11" id="KW-0411">Iron-sulfur</keyword>
<evidence type="ECO:0000256" key="12">
    <source>
        <dbReference type="ARBA" id="ARBA00023204"/>
    </source>
</evidence>
<dbReference type="InterPro" id="IPR000445">
    <property type="entry name" value="HhH_motif"/>
</dbReference>
<evidence type="ECO:0000313" key="16">
    <source>
        <dbReference type="EMBL" id="PWI25302.1"/>
    </source>
</evidence>
<dbReference type="GO" id="GO:0051539">
    <property type="term" value="F:4 iron, 4 sulfur cluster binding"/>
    <property type="evidence" value="ECO:0007669"/>
    <property type="project" value="UniProtKB-UniRule"/>
</dbReference>
<dbReference type="PANTHER" id="PTHR42944">
    <property type="entry name" value="ADENINE DNA GLYCOSYLASE"/>
    <property type="match status" value="1"/>
</dbReference>
<keyword evidence="6" id="KW-0004">4Fe-4S</keyword>
<comment type="similarity">
    <text evidence="3 14">Belongs to the Nth/MutY family.</text>
</comment>
<dbReference type="PANTHER" id="PTHR42944:SF1">
    <property type="entry name" value="ADENINE DNA GLYCOSYLASE"/>
    <property type="match status" value="1"/>
</dbReference>
<dbReference type="CDD" id="cd00056">
    <property type="entry name" value="ENDO3c"/>
    <property type="match status" value="1"/>
</dbReference>
<dbReference type="InterPro" id="IPR004035">
    <property type="entry name" value="Endouclease-III_FeS-bd_BS"/>
</dbReference>
<dbReference type="InterPro" id="IPR011257">
    <property type="entry name" value="DNA_glycosylase"/>
</dbReference>
<gene>
    <name evidence="16" type="primary">mutY</name>
    <name evidence="16" type="ORF">DEX24_09300</name>
</gene>
<accession>A0A2U3ALB5</accession>
<dbReference type="SMART" id="SM00478">
    <property type="entry name" value="ENDO3c"/>
    <property type="match status" value="1"/>
</dbReference>
<proteinExistence type="inferred from homology"/>
<comment type="cofactor">
    <cofactor evidence="14">
        <name>[4Fe-4S] cluster</name>
        <dbReference type="ChEBI" id="CHEBI:49883"/>
    </cofactor>
    <text evidence="14">Binds 1 [4Fe-4S] cluster.</text>
</comment>
<dbReference type="Pfam" id="PF14815">
    <property type="entry name" value="NUDIX_4"/>
    <property type="match status" value="1"/>
</dbReference>
<dbReference type="InterPro" id="IPR003265">
    <property type="entry name" value="HhH-GPD_domain"/>
</dbReference>
<evidence type="ECO:0000256" key="10">
    <source>
        <dbReference type="ARBA" id="ARBA00023004"/>
    </source>
</evidence>
<evidence type="ECO:0000256" key="7">
    <source>
        <dbReference type="ARBA" id="ARBA00022723"/>
    </source>
</evidence>
<dbReference type="InterPro" id="IPR029119">
    <property type="entry name" value="MutY_C"/>
</dbReference>
<name>A0A2U3ALB5_9BACL</name>
<keyword evidence="12" id="KW-0234">DNA repair</keyword>
<evidence type="ECO:0000256" key="14">
    <source>
        <dbReference type="RuleBase" id="RU365096"/>
    </source>
</evidence>
<dbReference type="FunFam" id="1.10.1670.10:FF:000002">
    <property type="entry name" value="Adenine DNA glycosylase"/>
    <property type="match status" value="1"/>
</dbReference>
<dbReference type="Pfam" id="PF10576">
    <property type="entry name" value="EndIII_4Fe-2S"/>
    <property type="match status" value="1"/>
</dbReference>
<dbReference type="Gene3D" id="1.10.1670.10">
    <property type="entry name" value="Helix-hairpin-Helix base-excision DNA repair enzymes (C-terminal)"/>
    <property type="match status" value="1"/>
</dbReference>
<dbReference type="Pfam" id="PF00633">
    <property type="entry name" value="HHH"/>
    <property type="match status" value="1"/>
</dbReference>
<dbReference type="AlphaFoldDB" id="A0A2U3ALB5"/>
<dbReference type="PROSITE" id="PS00764">
    <property type="entry name" value="ENDONUCLEASE_III_1"/>
    <property type="match status" value="1"/>
</dbReference>
<keyword evidence="7" id="KW-0479">Metal-binding</keyword>
<evidence type="ECO:0000256" key="4">
    <source>
        <dbReference type="ARBA" id="ARBA00012045"/>
    </source>
</evidence>
<dbReference type="GO" id="GO:0046872">
    <property type="term" value="F:metal ion binding"/>
    <property type="evidence" value="ECO:0007669"/>
    <property type="project" value="UniProtKB-UniRule"/>
</dbReference>
<dbReference type="SUPFAM" id="SSF48150">
    <property type="entry name" value="DNA-glycosylase"/>
    <property type="match status" value="1"/>
</dbReference>
<dbReference type="FunFam" id="1.10.340.30:FF:000002">
    <property type="entry name" value="Adenine DNA glycosylase"/>
    <property type="match status" value="1"/>
</dbReference>
<dbReference type="GO" id="GO:0006298">
    <property type="term" value="P:mismatch repair"/>
    <property type="evidence" value="ECO:0007669"/>
    <property type="project" value="TreeGrafter"/>
</dbReference>
<dbReference type="Gene3D" id="3.90.79.10">
    <property type="entry name" value="Nucleoside Triphosphate Pyrophosphohydrolase"/>
    <property type="match status" value="1"/>
</dbReference>
<dbReference type="Gene3D" id="1.10.340.30">
    <property type="entry name" value="Hypothetical protein, domain 2"/>
    <property type="match status" value="1"/>
</dbReference>
<reference evidence="16 17" key="1">
    <citation type="submission" date="2018-05" db="EMBL/GenBank/DDBJ databases">
        <title>Kurthia sibirica genome sequence.</title>
        <authorList>
            <person name="Maclea K.S."/>
            <person name="Goen A.E."/>
        </authorList>
    </citation>
    <scope>NUCLEOTIDE SEQUENCE [LARGE SCALE GENOMIC DNA]</scope>
    <source>
        <strain evidence="16 17">ATCC 49154</strain>
    </source>
</reference>